<feature type="chain" id="PRO_5046722836" evidence="3">
    <location>
        <begin position="22"/>
        <end position="121"/>
    </location>
</feature>
<feature type="region of interest" description="Disordered" evidence="1">
    <location>
        <begin position="21"/>
        <end position="50"/>
    </location>
</feature>
<keyword evidence="2" id="KW-1133">Transmembrane helix</keyword>
<accession>A0ABY7U043</accession>
<name>A0ABY7U043_9SPHN</name>
<keyword evidence="2" id="KW-0812">Transmembrane</keyword>
<protein>
    <submittedName>
        <fullName evidence="4">RcnB family protein</fullName>
    </submittedName>
</protein>
<organism evidence="4 5">
    <name type="scientific">Novosphingobium humi</name>
    <dbReference type="NCBI Taxonomy" id="2282397"/>
    <lineage>
        <taxon>Bacteria</taxon>
        <taxon>Pseudomonadati</taxon>
        <taxon>Pseudomonadota</taxon>
        <taxon>Alphaproteobacteria</taxon>
        <taxon>Sphingomonadales</taxon>
        <taxon>Sphingomonadaceae</taxon>
        <taxon>Novosphingobium</taxon>
    </lineage>
</organism>
<feature type="transmembrane region" description="Helical" evidence="2">
    <location>
        <begin position="102"/>
        <end position="120"/>
    </location>
</feature>
<sequence length="121" mass="13657">MRKFIGMALCALILAPTVASADPDHGRGGRGHWDHGRHGGRGPQWHGGHGWAPQPGWRQFRRGERFYAERAPNYVIINDYRRWHRLRPPPRGYRWVRSGDDALLIGITSGIVASVIVGAMR</sequence>
<dbReference type="EMBL" id="CP117417">
    <property type="protein sequence ID" value="WCT78252.1"/>
    <property type="molecule type" value="Genomic_DNA"/>
</dbReference>
<dbReference type="Pfam" id="PF11776">
    <property type="entry name" value="RcnB"/>
    <property type="match status" value="1"/>
</dbReference>
<reference evidence="4 5" key="1">
    <citation type="submission" date="2023-02" db="EMBL/GenBank/DDBJ databases">
        <title>Genome sequence of Novosphingobium humi KACC 19094.</title>
        <authorList>
            <person name="Kim S."/>
            <person name="Heo J."/>
            <person name="Kwon S.-W."/>
        </authorList>
    </citation>
    <scope>NUCLEOTIDE SEQUENCE [LARGE SCALE GENOMIC DNA]</scope>
    <source>
        <strain evidence="4 5">KACC 19094</strain>
    </source>
</reference>
<evidence type="ECO:0000256" key="2">
    <source>
        <dbReference type="SAM" id="Phobius"/>
    </source>
</evidence>
<evidence type="ECO:0000313" key="5">
    <source>
        <dbReference type="Proteomes" id="UP001218231"/>
    </source>
</evidence>
<gene>
    <name evidence="4" type="ORF">PQ457_04560</name>
</gene>
<dbReference type="RefSeq" id="WP_273618583.1">
    <property type="nucleotide sequence ID" value="NZ_CP117417.1"/>
</dbReference>
<evidence type="ECO:0000313" key="4">
    <source>
        <dbReference type="EMBL" id="WCT78252.1"/>
    </source>
</evidence>
<evidence type="ECO:0000256" key="1">
    <source>
        <dbReference type="SAM" id="MobiDB-lite"/>
    </source>
</evidence>
<dbReference type="Proteomes" id="UP001218231">
    <property type="component" value="Chromosome"/>
</dbReference>
<feature type="compositionally biased region" description="Gly residues" evidence="1">
    <location>
        <begin position="41"/>
        <end position="50"/>
    </location>
</feature>
<dbReference type="InterPro" id="IPR024572">
    <property type="entry name" value="RcnB"/>
</dbReference>
<feature type="compositionally biased region" description="Basic and acidic residues" evidence="1">
    <location>
        <begin position="22"/>
        <end position="37"/>
    </location>
</feature>
<evidence type="ECO:0000256" key="3">
    <source>
        <dbReference type="SAM" id="SignalP"/>
    </source>
</evidence>
<keyword evidence="5" id="KW-1185">Reference proteome</keyword>
<feature type="signal peptide" evidence="3">
    <location>
        <begin position="1"/>
        <end position="21"/>
    </location>
</feature>
<keyword evidence="3" id="KW-0732">Signal</keyword>
<dbReference type="Gene3D" id="3.10.450.160">
    <property type="entry name" value="inner membrane protein cigr"/>
    <property type="match status" value="1"/>
</dbReference>
<keyword evidence="2" id="KW-0472">Membrane</keyword>
<proteinExistence type="predicted"/>